<evidence type="ECO:0000313" key="4">
    <source>
        <dbReference type="Proteomes" id="UP000015105"/>
    </source>
</evidence>
<reference evidence="3" key="5">
    <citation type="journal article" date="2021" name="G3 (Bethesda)">
        <title>Aegilops tauschii genome assembly Aet v5.0 features greater sequence contiguity and improved annotation.</title>
        <authorList>
            <person name="Wang L."/>
            <person name="Zhu T."/>
            <person name="Rodriguez J.C."/>
            <person name="Deal K.R."/>
            <person name="Dubcovsky J."/>
            <person name="McGuire P.E."/>
            <person name="Lux T."/>
            <person name="Spannagl M."/>
            <person name="Mayer K.F.X."/>
            <person name="Baldrich P."/>
            <person name="Meyers B.C."/>
            <person name="Huo N."/>
            <person name="Gu Y.Q."/>
            <person name="Zhou H."/>
            <person name="Devos K.M."/>
            <person name="Bennetzen J.L."/>
            <person name="Unver T."/>
            <person name="Budak H."/>
            <person name="Gulick P.J."/>
            <person name="Galiba G."/>
            <person name="Kalapos B."/>
            <person name="Nelson D.R."/>
            <person name="Li P."/>
            <person name="You F.M."/>
            <person name="Luo M.C."/>
            <person name="Dvorak J."/>
        </authorList>
    </citation>
    <scope>NUCLEOTIDE SEQUENCE [LARGE SCALE GENOMIC DNA]</scope>
    <source>
        <strain evidence="3">cv. AL8/78</strain>
    </source>
</reference>
<evidence type="ECO:0000313" key="3">
    <source>
        <dbReference type="EnsemblPlants" id="AET5Gv20678900.11"/>
    </source>
</evidence>
<accession>A0A453L992</accession>
<reference evidence="3" key="3">
    <citation type="journal article" date="2017" name="Nature">
        <title>Genome sequence of the progenitor of the wheat D genome Aegilops tauschii.</title>
        <authorList>
            <person name="Luo M.C."/>
            <person name="Gu Y.Q."/>
            <person name="Puiu D."/>
            <person name="Wang H."/>
            <person name="Twardziok S.O."/>
            <person name="Deal K.R."/>
            <person name="Huo N."/>
            <person name="Zhu T."/>
            <person name="Wang L."/>
            <person name="Wang Y."/>
            <person name="McGuire P.E."/>
            <person name="Liu S."/>
            <person name="Long H."/>
            <person name="Ramasamy R.K."/>
            <person name="Rodriguez J.C."/>
            <person name="Van S.L."/>
            <person name="Yuan L."/>
            <person name="Wang Z."/>
            <person name="Xia Z."/>
            <person name="Xiao L."/>
            <person name="Anderson O.D."/>
            <person name="Ouyang S."/>
            <person name="Liang Y."/>
            <person name="Zimin A.V."/>
            <person name="Pertea G."/>
            <person name="Qi P."/>
            <person name="Bennetzen J.L."/>
            <person name="Dai X."/>
            <person name="Dawson M.W."/>
            <person name="Muller H.G."/>
            <person name="Kugler K."/>
            <person name="Rivarola-Duarte L."/>
            <person name="Spannagl M."/>
            <person name="Mayer K.F.X."/>
            <person name="Lu F.H."/>
            <person name="Bevan M.W."/>
            <person name="Leroy P."/>
            <person name="Li P."/>
            <person name="You F.M."/>
            <person name="Sun Q."/>
            <person name="Liu Z."/>
            <person name="Lyons E."/>
            <person name="Wicker T."/>
            <person name="Salzberg S.L."/>
            <person name="Devos K.M."/>
            <person name="Dvorak J."/>
        </authorList>
    </citation>
    <scope>NUCLEOTIDE SEQUENCE [LARGE SCALE GENOMIC DNA]</scope>
    <source>
        <strain evidence="3">cv. AL8/78</strain>
    </source>
</reference>
<dbReference type="GO" id="GO:0003677">
    <property type="term" value="F:DNA binding"/>
    <property type="evidence" value="ECO:0007669"/>
    <property type="project" value="UniProtKB-KW"/>
</dbReference>
<dbReference type="InterPro" id="IPR001005">
    <property type="entry name" value="SANT/Myb"/>
</dbReference>
<dbReference type="InterPro" id="IPR017930">
    <property type="entry name" value="Myb_dom"/>
</dbReference>
<dbReference type="SUPFAM" id="SSF46689">
    <property type="entry name" value="Homeodomain-like"/>
    <property type="match status" value="1"/>
</dbReference>
<reference evidence="3" key="4">
    <citation type="submission" date="2019-03" db="UniProtKB">
        <authorList>
            <consortium name="EnsemblPlants"/>
        </authorList>
    </citation>
    <scope>IDENTIFICATION</scope>
</reference>
<reference evidence="4" key="2">
    <citation type="journal article" date="2017" name="Nat. Plants">
        <title>The Aegilops tauschii genome reveals multiple impacts of transposons.</title>
        <authorList>
            <person name="Zhao G."/>
            <person name="Zou C."/>
            <person name="Li K."/>
            <person name="Wang K."/>
            <person name="Li T."/>
            <person name="Gao L."/>
            <person name="Zhang X."/>
            <person name="Wang H."/>
            <person name="Yang Z."/>
            <person name="Liu X."/>
            <person name="Jiang W."/>
            <person name="Mao L."/>
            <person name="Kong X."/>
            <person name="Jiao Y."/>
            <person name="Jia J."/>
        </authorList>
    </citation>
    <scope>NUCLEOTIDE SEQUENCE [LARGE SCALE GENOMIC DNA]</scope>
    <source>
        <strain evidence="4">cv. AL8/78</strain>
    </source>
</reference>
<dbReference type="Pfam" id="PF00249">
    <property type="entry name" value="Myb_DNA-binding"/>
    <property type="match status" value="1"/>
</dbReference>
<dbReference type="Proteomes" id="UP000015105">
    <property type="component" value="Chromosome 5D"/>
</dbReference>
<feature type="domain" description="HTH myb-type" evidence="2">
    <location>
        <begin position="1"/>
        <end position="43"/>
    </location>
</feature>
<dbReference type="Gramene" id="AET5Gv20678900.11">
    <property type="protein sequence ID" value="AET5Gv20678900.11"/>
    <property type="gene ID" value="AET5Gv20678900"/>
</dbReference>
<organism evidence="3 4">
    <name type="scientific">Aegilops tauschii subsp. strangulata</name>
    <name type="common">Goatgrass</name>
    <dbReference type="NCBI Taxonomy" id="200361"/>
    <lineage>
        <taxon>Eukaryota</taxon>
        <taxon>Viridiplantae</taxon>
        <taxon>Streptophyta</taxon>
        <taxon>Embryophyta</taxon>
        <taxon>Tracheophyta</taxon>
        <taxon>Spermatophyta</taxon>
        <taxon>Magnoliopsida</taxon>
        <taxon>Liliopsida</taxon>
        <taxon>Poales</taxon>
        <taxon>Poaceae</taxon>
        <taxon>BOP clade</taxon>
        <taxon>Pooideae</taxon>
        <taxon>Triticodae</taxon>
        <taxon>Triticeae</taxon>
        <taxon>Triticinae</taxon>
        <taxon>Aegilops</taxon>
    </lineage>
</organism>
<keyword evidence="1" id="KW-0238">DNA-binding</keyword>
<dbReference type="CDD" id="cd00167">
    <property type="entry name" value="SANT"/>
    <property type="match status" value="1"/>
</dbReference>
<name>A0A453L992_AEGTS</name>
<evidence type="ECO:0000259" key="2">
    <source>
        <dbReference type="PROSITE" id="PS51294"/>
    </source>
</evidence>
<sequence length="54" mass="5953">LQLLAAVQTFGCNWQLVSANLVGRIGNQCSNRYCSLTCLSDLLLSNLCICAFYH</sequence>
<evidence type="ECO:0000256" key="1">
    <source>
        <dbReference type="ARBA" id="ARBA00023125"/>
    </source>
</evidence>
<reference evidence="4" key="1">
    <citation type="journal article" date="2014" name="Science">
        <title>Ancient hybridizations among the ancestral genomes of bread wheat.</title>
        <authorList>
            <consortium name="International Wheat Genome Sequencing Consortium,"/>
            <person name="Marcussen T."/>
            <person name="Sandve S.R."/>
            <person name="Heier L."/>
            <person name="Spannagl M."/>
            <person name="Pfeifer M."/>
            <person name="Jakobsen K.S."/>
            <person name="Wulff B.B."/>
            <person name="Steuernagel B."/>
            <person name="Mayer K.F."/>
            <person name="Olsen O.A."/>
        </authorList>
    </citation>
    <scope>NUCLEOTIDE SEQUENCE [LARGE SCALE GENOMIC DNA]</scope>
    <source>
        <strain evidence="4">cv. AL8/78</strain>
    </source>
</reference>
<proteinExistence type="predicted"/>
<dbReference type="AlphaFoldDB" id="A0A453L992"/>
<dbReference type="EnsemblPlants" id="AET5Gv20678900.11">
    <property type="protein sequence ID" value="AET5Gv20678900.11"/>
    <property type="gene ID" value="AET5Gv20678900"/>
</dbReference>
<dbReference type="PROSITE" id="PS51294">
    <property type="entry name" value="HTH_MYB"/>
    <property type="match status" value="1"/>
</dbReference>
<dbReference type="InterPro" id="IPR009057">
    <property type="entry name" value="Homeodomain-like_sf"/>
</dbReference>
<dbReference type="Gene3D" id="1.10.10.60">
    <property type="entry name" value="Homeodomain-like"/>
    <property type="match status" value="1"/>
</dbReference>
<keyword evidence="4" id="KW-1185">Reference proteome</keyword>
<protein>
    <recommendedName>
        <fullName evidence="2">HTH myb-type domain-containing protein</fullName>
    </recommendedName>
</protein>